<evidence type="ECO:0000256" key="1">
    <source>
        <dbReference type="SAM" id="MobiDB-lite"/>
    </source>
</evidence>
<dbReference type="AlphaFoldDB" id="R4PYX3"/>
<protein>
    <submittedName>
        <fullName evidence="3">Uncharacterized protein</fullName>
    </submittedName>
</protein>
<sequence length="182" mass="19121">MSQDQPHHQGDHAPAQPPVVEQPPMQQPVNPYFAQSQGAPVQYIVASQSLKGIGGWLLFWVIILGLAGVGYITLFFAALTNLDSPSAIVMAIFAPFLAITALGAVVSISMQKKLGKLAAMAYIGVAVLYSVINAIVSFAAGTGGSSSNIATLMGSIVGTIVFGGLMILYFIQSRRVKETLVN</sequence>
<accession>R4PYX3</accession>
<gene>
    <name evidence="3" type="ORF">L336_0739</name>
</gene>
<keyword evidence="2" id="KW-0472">Membrane</keyword>
<feature type="transmembrane region" description="Helical" evidence="2">
    <location>
        <begin position="86"/>
        <end position="108"/>
    </location>
</feature>
<keyword evidence="4" id="KW-1185">Reference proteome</keyword>
<feature type="transmembrane region" description="Helical" evidence="2">
    <location>
        <begin position="57"/>
        <end position="80"/>
    </location>
</feature>
<organism evidence="3 4">
    <name type="scientific">Candidatus Saccharimonas aalborgensis</name>
    <dbReference type="NCBI Taxonomy" id="1332188"/>
    <lineage>
        <taxon>Bacteria</taxon>
        <taxon>Candidatus Saccharimonadota</taxon>
        <taxon>Candidatus Saccharimonadia</taxon>
        <taxon>Candidatus Saccharimonadales</taxon>
        <taxon>Candidatus Saccharimonadaceae</taxon>
        <taxon>Candidatus Saccharimonas</taxon>
    </lineage>
</organism>
<name>R4PYX3_9BACT</name>
<evidence type="ECO:0000256" key="2">
    <source>
        <dbReference type="SAM" id="Phobius"/>
    </source>
</evidence>
<proteinExistence type="predicted"/>
<dbReference type="EMBL" id="CP005957">
    <property type="protein sequence ID" value="AGL62441.1"/>
    <property type="molecule type" value="Genomic_DNA"/>
</dbReference>
<feature type="region of interest" description="Disordered" evidence="1">
    <location>
        <begin position="1"/>
        <end position="21"/>
    </location>
</feature>
<dbReference type="KEGG" id="saal:L336_0739"/>
<keyword evidence="2" id="KW-1133">Transmembrane helix</keyword>
<reference evidence="3 4" key="1">
    <citation type="journal article" date="2013" name="Nat. Biotechnol.">
        <title>Genome sequences of rare, uncultured bacteria obtained by differential coverage binning of multiple metagenomes.</title>
        <authorList>
            <person name="Albertsen M."/>
            <person name="Hugenholtz P."/>
            <person name="Skarshewski A."/>
            <person name="Nielsen K.L."/>
            <person name="Tyson G.W."/>
            <person name="Nielsen P.H."/>
        </authorList>
    </citation>
    <scope>NUCLEOTIDE SEQUENCE [LARGE SCALE GENOMIC DNA]</scope>
    <source>
        <strain evidence="3">TM71</strain>
    </source>
</reference>
<feature type="compositionally biased region" description="Basic and acidic residues" evidence="1">
    <location>
        <begin position="1"/>
        <end position="11"/>
    </location>
</feature>
<keyword evidence="2" id="KW-0812">Transmembrane</keyword>
<feature type="transmembrane region" description="Helical" evidence="2">
    <location>
        <begin position="152"/>
        <end position="171"/>
    </location>
</feature>
<feature type="transmembrane region" description="Helical" evidence="2">
    <location>
        <begin position="120"/>
        <end position="140"/>
    </location>
</feature>
<evidence type="ECO:0000313" key="4">
    <source>
        <dbReference type="Proteomes" id="UP000013893"/>
    </source>
</evidence>
<dbReference type="HOGENOM" id="CLU_1479508_0_0_0"/>
<evidence type="ECO:0000313" key="3">
    <source>
        <dbReference type="EMBL" id="AGL62441.1"/>
    </source>
</evidence>
<dbReference type="Proteomes" id="UP000013893">
    <property type="component" value="Chromosome"/>
</dbReference>
<dbReference type="OrthoDB" id="9786479at2"/>
<dbReference type="RefSeq" id="WP_015641891.1">
    <property type="nucleotide sequence ID" value="NC_021219.1"/>
</dbReference>